<evidence type="ECO:0000313" key="3">
    <source>
        <dbReference type="Proteomes" id="UP000434957"/>
    </source>
</evidence>
<protein>
    <submittedName>
        <fullName evidence="1">Uncharacterized protein</fullName>
    </submittedName>
</protein>
<reference evidence="1 4" key="1">
    <citation type="submission" date="2018-09" db="EMBL/GenBank/DDBJ databases">
        <title>Genomic investigation of the strawberry pathogen Phytophthora fragariae indicates pathogenicity is determined by transcriptional variation in three key races.</title>
        <authorList>
            <person name="Adams T.M."/>
            <person name="Armitage A.D."/>
            <person name="Sobczyk M.K."/>
            <person name="Bates H.J."/>
            <person name="Dunwell J.M."/>
            <person name="Nellist C.F."/>
            <person name="Harrison R.J."/>
        </authorList>
    </citation>
    <scope>NUCLEOTIDE SEQUENCE [LARGE SCALE GENOMIC DNA]</scope>
    <source>
        <strain evidence="1 4">SCRP324</strain>
        <strain evidence="2 3">SCRP333</strain>
    </source>
</reference>
<keyword evidence="3" id="KW-1185">Reference proteome</keyword>
<comment type="caution">
    <text evidence="1">The sequence shown here is derived from an EMBL/GenBank/DDBJ whole genome shotgun (WGS) entry which is preliminary data.</text>
</comment>
<gene>
    <name evidence="1" type="ORF">PR002_g21486</name>
    <name evidence="2" type="ORF">PR003_g13493</name>
</gene>
<dbReference type="Proteomes" id="UP000435112">
    <property type="component" value="Unassembled WGS sequence"/>
</dbReference>
<dbReference type="EMBL" id="QXFU01002178">
    <property type="protein sequence ID" value="KAE8989305.1"/>
    <property type="molecule type" value="Genomic_DNA"/>
</dbReference>
<proteinExistence type="predicted"/>
<dbReference type="AlphaFoldDB" id="A0A6A3JAB4"/>
<dbReference type="Proteomes" id="UP000434957">
    <property type="component" value="Unassembled WGS sequence"/>
</dbReference>
<sequence length="217" mass="24571">MEWEDHGTRAGTVPLFAPPLPPKITSISHEFLASWKIKRREYEAEMRARCRISGENYDNVTTTIKESFNADLLDTFCQLRLHRATVGVTEGVLVEEIEQIIDSVKKQALPDIKELFKSKMRPNMTESDVYARILDYFNEFSKIMRANGLTGCFADNDGAREKCKRLIASLHPAALKAEVKQCVRFTHKSAASNLWCSGISKICEIASPAYQLRPNTD</sequence>
<evidence type="ECO:0000313" key="2">
    <source>
        <dbReference type="EMBL" id="KAE9334474.1"/>
    </source>
</evidence>
<evidence type="ECO:0000313" key="4">
    <source>
        <dbReference type="Proteomes" id="UP000435112"/>
    </source>
</evidence>
<organism evidence="1 4">
    <name type="scientific">Phytophthora rubi</name>
    <dbReference type="NCBI Taxonomy" id="129364"/>
    <lineage>
        <taxon>Eukaryota</taxon>
        <taxon>Sar</taxon>
        <taxon>Stramenopiles</taxon>
        <taxon>Oomycota</taxon>
        <taxon>Peronosporomycetes</taxon>
        <taxon>Peronosporales</taxon>
        <taxon>Peronosporaceae</taxon>
        <taxon>Phytophthora</taxon>
    </lineage>
</organism>
<dbReference type="EMBL" id="QXFT01000854">
    <property type="protein sequence ID" value="KAE9334474.1"/>
    <property type="molecule type" value="Genomic_DNA"/>
</dbReference>
<name>A0A6A3JAB4_9STRA</name>
<evidence type="ECO:0000313" key="1">
    <source>
        <dbReference type="EMBL" id="KAE8989305.1"/>
    </source>
</evidence>
<dbReference type="OrthoDB" id="117828at2759"/>
<accession>A0A6A3JAB4</accession>